<evidence type="ECO:0000313" key="2">
    <source>
        <dbReference type="EMBL" id="SPZ97574.1"/>
    </source>
</evidence>
<dbReference type="InterPro" id="IPR001763">
    <property type="entry name" value="Rhodanese-like_dom"/>
</dbReference>
<dbReference type="AlphaFoldDB" id="A0A2X2JUA3"/>
<proteinExistence type="predicted"/>
<dbReference type="SMART" id="SM00450">
    <property type="entry name" value="RHOD"/>
    <property type="match status" value="1"/>
</dbReference>
<dbReference type="PANTHER" id="PTHR43268">
    <property type="entry name" value="THIOSULFATE SULFURTRANSFERASE/RHODANESE-LIKE DOMAIN-CONTAINING PROTEIN 2"/>
    <property type="match status" value="1"/>
</dbReference>
<dbReference type="EMBL" id="UAUX01000005">
    <property type="protein sequence ID" value="SPZ97574.1"/>
    <property type="molecule type" value="Genomic_DNA"/>
</dbReference>
<organism evidence="2 3">
    <name type="scientific">Staphylococcus aureus</name>
    <dbReference type="NCBI Taxonomy" id="1280"/>
    <lineage>
        <taxon>Bacteria</taxon>
        <taxon>Bacillati</taxon>
        <taxon>Bacillota</taxon>
        <taxon>Bacilli</taxon>
        <taxon>Bacillales</taxon>
        <taxon>Staphylococcaceae</taxon>
        <taxon>Staphylococcus</taxon>
    </lineage>
</organism>
<dbReference type="PROSITE" id="PS50206">
    <property type="entry name" value="RHODANESE_3"/>
    <property type="match status" value="1"/>
</dbReference>
<dbReference type="InterPro" id="IPR020936">
    <property type="entry name" value="TrhO"/>
</dbReference>
<sequence length="124" mass="14614">MHVRPRKEIVALDLEEDVDPRHTTGQYLSPVEFRKALEDDDTVIIDARNDYEFDLGHFRGAIRPNITRFRDLPDWIKENKALFADKKVVTYCTGGIRCEKFSGWLLKEGFRRCSAASRRYSYIW</sequence>
<dbReference type="InterPro" id="IPR036873">
    <property type="entry name" value="Rhodanese-like_dom_sf"/>
</dbReference>
<evidence type="ECO:0000259" key="1">
    <source>
        <dbReference type="PROSITE" id="PS50206"/>
    </source>
</evidence>
<dbReference type="Pfam" id="PF00581">
    <property type="entry name" value="Rhodanese"/>
    <property type="match status" value="1"/>
</dbReference>
<feature type="domain" description="Rhodanese" evidence="1">
    <location>
        <begin position="38"/>
        <end position="114"/>
    </location>
</feature>
<dbReference type="Gene3D" id="3.40.250.10">
    <property type="entry name" value="Rhodanese-like domain"/>
    <property type="match status" value="1"/>
</dbReference>
<name>A0A2X2JUA3_STAAU</name>
<accession>A0A2X2JUA3</accession>
<protein>
    <submittedName>
        <fullName evidence="2">Sulfurtransferase</fullName>
    </submittedName>
</protein>
<reference evidence="2 3" key="1">
    <citation type="submission" date="2018-06" db="EMBL/GenBank/DDBJ databases">
        <authorList>
            <consortium name="Pathogen Informatics"/>
            <person name="Doyle S."/>
        </authorList>
    </citation>
    <scope>NUCLEOTIDE SEQUENCE [LARGE SCALE GENOMIC DNA]</scope>
    <source>
        <strain evidence="2 3">NCTC7878</strain>
    </source>
</reference>
<dbReference type="GO" id="GO:0016740">
    <property type="term" value="F:transferase activity"/>
    <property type="evidence" value="ECO:0007669"/>
    <property type="project" value="UniProtKB-KW"/>
</dbReference>
<gene>
    <name evidence="2" type="ORF">NCTC7878_00957</name>
</gene>
<evidence type="ECO:0000313" key="3">
    <source>
        <dbReference type="Proteomes" id="UP000249913"/>
    </source>
</evidence>
<keyword evidence="2" id="KW-0808">Transferase</keyword>
<dbReference type="SUPFAM" id="SSF52821">
    <property type="entry name" value="Rhodanese/Cell cycle control phosphatase"/>
    <property type="match status" value="1"/>
</dbReference>
<dbReference type="PANTHER" id="PTHR43268:SF3">
    <property type="entry name" value="RHODANESE-LIKE DOMAIN-CONTAINING PROTEIN 7-RELATED"/>
    <property type="match status" value="1"/>
</dbReference>
<dbReference type="Proteomes" id="UP000249913">
    <property type="component" value="Unassembled WGS sequence"/>
</dbReference>
<dbReference type="CDD" id="cd01518">
    <property type="entry name" value="RHOD_YceA"/>
    <property type="match status" value="1"/>
</dbReference>